<reference evidence="1 2" key="1">
    <citation type="submission" date="2018-08" db="EMBL/GenBank/DDBJ databases">
        <title>Genome sequencing of Cutibacterium acnes KCOM 1315.</title>
        <authorList>
            <person name="Kook J.-K."/>
            <person name="Park S.-N."/>
            <person name="Lim Y.K."/>
        </authorList>
    </citation>
    <scope>NUCLEOTIDE SEQUENCE [LARGE SCALE GENOMIC DNA]</scope>
    <source>
        <strain evidence="1 2">KCOM 1315</strain>
    </source>
</reference>
<name>A0AAD0VP19_CUTAC</name>
<dbReference type="SUPFAM" id="SSF55729">
    <property type="entry name" value="Acyl-CoA N-acyltransferases (Nat)"/>
    <property type="match status" value="1"/>
</dbReference>
<proteinExistence type="predicted"/>
<organism evidence="1 2">
    <name type="scientific">Cutibacterium acnes</name>
    <name type="common">Propionibacterium acnes</name>
    <dbReference type="NCBI Taxonomy" id="1747"/>
    <lineage>
        <taxon>Bacteria</taxon>
        <taxon>Bacillati</taxon>
        <taxon>Actinomycetota</taxon>
        <taxon>Actinomycetes</taxon>
        <taxon>Propionibacteriales</taxon>
        <taxon>Propionibacteriaceae</taxon>
        <taxon>Cutibacterium</taxon>
    </lineage>
</organism>
<accession>A0AAD0VP19</accession>
<gene>
    <name evidence="1" type="ORF">DXN06_07000</name>
</gene>
<sequence length="184" mass="20432">MTIEDGIGWTWVSNQDKEALRGLQSFQCTTDRPKSPGGRALRHPKPWELEVQSYFRDRGCGRAKKRGTRRLLLARRSGVIVAAADTEVSISKDGDGSYVNFFICAVAINVSERGKGGRLARELVQVLKDCAVQKAREGGLPRAKVYGRIDANNEPSVHLVDDMGFELEQMESVHLQTWSTMLGV</sequence>
<protein>
    <submittedName>
        <fullName evidence="1">N-acetyltransferase</fullName>
    </submittedName>
</protein>
<evidence type="ECO:0000313" key="2">
    <source>
        <dbReference type="Proteomes" id="UP000256621"/>
    </source>
</evidence>
<evidence type="ECO:0000313" key="1">
    <source>
        <dbReference type="EMBL" id="AXM06908.1"/>
    </source>
</evidence>
<dbReference type="EMBL" id="CP031442">
    <property type="protein sequence ID" value="AXM06908.1"/>
    <property type="molecule type" value="Genomic_DNA"/>
</dbReference>
<dbReference type="InterPro" id="IPR016181">
    <property type="entry name" value="Acyl_CoA_acyltransferase"/>
</dbReference>
<dbReference type="Gene3D" id="3.40.630.30">
    <property type="match status" value="1"/>
</dbReference>
<dbReference type="Proteomes" id="UP000256621">
    <property type="component" value="Chromosome"/>
</dbReference>
<dbReference type="AlphaFoldDB" id="A0AAD0VP19"/>